<dbReference type="HOGENOM" id="CLU_1223599_0_0_11"/>
<feature type="compositionally biased region" description="Basic residues" evidence="1">
    <location>
        <begin position="99"/>
        <end position="110"/>
    </location>
</feature>
<feature type="domain" description="FAD-binding" evidence="2">
    <location>
        <begin position="9"/>
        <end position="81"/>
    </location>
</feature>
<dbReference type="SUPFAM" id="SSF51905">
    <property type="entry name" value="FAD/NAD(P)-binding domain"/>
    <property type="match status" value="1"/>
</dbReference>
<dbReference type="EMBL" id="FO203431">
    <property type="protein sequence ID" value="CCH86449.1"/>
    <property type="molecule type" value="Genomic_DNA"/>
</dbReference>
<organism evidence="3 4">
    <name type="scientific">Modestobacter italicus (strain DSM 44449 / CECT 9708 / BC 501)</name>
    <dbReference type="NCBI Taxonomy" id="2732864"/>
    <lineage>
        <taxon>Bacteria</taxon>
        <taxon>Bacillati</taxon>
        <taxon>Actinomycetota</taxon>
        <taxon>Actinomycetes</taxon>
        <taxon>Geodermatophilales</taxon>
        <taxon>Geodermatophilaceae</taxon>
        <taxon>Modestobacter</taxon>
    </lineage>
</organism>
<proteinExistence type="predicted"/>
<feature type="compositionally biased region" description="Low complexity" evidence="1">
    <location>
        <begin position="171"/>
        <end position="181"/>
    </location>
</feature>
<evidence type="ECO:0000313" key="3">
    <source>
        <dbReference type="EMBL" id="CCH86449.1"/>
    </source>
</evidence>
<sequence length="226" mass="24088">MTTDVEPTRTDVLVVGAGPAGSAAAAWAARAGTDVVLADAAVFPRDKTCGDGLTPRAMGELDQLGLGDWVRSKGRNRGLRAAGFGQELLLPWPGGLAARPRRCRPTHRARRPDPRRGPGRRRAAARGRPRGGRGTGRRPGDRGGVPPSRRVDGDGPLRPAGRGRRRPLPAGPGARPGVAPGHRLRRRRPRLHRLRPQRRRVDLLAPGAARGGRRAAVRLRLGLPAG</sequence>
<dbReference type="STRING" id="477641.MODMU_0999"/>
<feature type="compositionally biased region" description="Basic residues" evidence="1">
    <location>
        <begin position="182"/>
        <end position="198"/>
    </location>
</feature>
<keyword evidence="4" id="KW-1185">Reference proteome</keyword>
<dbReference type="PANTHER" id="PTHR42685">
    <property type="entry name" value="GERANYLGERANYL DIPHOSPHATE REDUCTASE"/>
    <property type="match status" value="1"/>
</dbReference>
<dbReference type="Pfam" id="PF01494">
    <property type="entry name" value="FAD_binding_3"/>
    <property type="match status" value="1"/>
</dbReference>
<feature type="compositionally biased region" description="Basic residues" evidence="1">
    <location>
        <begin position="117"/>
        <end position="131"/>
    </location>
</feature>
<feature type="region of interest" description="Disordered" evidence="1">
    <location>
        <begin position="93"/>
        <end position="198"/>
    </location>
</feature>
<dbReference type="InterPro" id="IPR050407">
    <property type="entry name" value="Geranylgeranyl_reductase"/>
</dbReference>
<dbReference type="InterPro" id="IPR002938">
    <property type="entry name" value="FAD-bd"/>
</dbReference>
<dbReference type="PANTHER" id="PTHR42685:SF22">
    <property type="entry name" value="CONDITIONED MEDIUM FACTOR RECEPTOR 1"/>
    <property type="match status" value="1"/>
</dbReference>
<dbReference type="GO" id="GO:0071949">
    <property type="term" value="F:FAD binding"/>
    <property type="evidence" value="ECO:0007669"/>
    <property type="project" value="InterPro"/>
</dbReference>
<dbReference type="Gene3D" id="3.50.50.60">
    <property type="entry name" value="FAD/NAD(P)-binding domain"/>
    <property type="match status" value="1"/>
</dbReference>
<name>I4EST6_MODI5</name>
<evidence type="ECO:0000313" key="4">
    <source>
        <dbReference type="Proteomes" id="UP000006461"/>
    </source>
</evidence>
<reference evidence="3 4" key="1">
    <citation type="journal article" date="2012" name="J. Bacteriol.">
        <title>Genome Sequence of Radiation-Resistant Modestobacter marinus Strain BC501, a Representative Actinobacterium That Thrives on Calcareous Stone Surfaces.</title>
        <authorList>
            <person name="Normand P."/>
            <person name="Gury J."/>
            <person name="Pujic P."/>
            <person name="Chouaia B."/>
            <person name="Crotti E."/>
            <person name="Brusetti L."/>
            <person name="Daffonchio D."/>
            <person name="Vacherie B."/>
            <person name="Barbe V."/>
            <person name="Medigue C."/>
            <person name="Calteau A."/>
            <person name="Ghodhbane-Gtari F."/>
            <person name="Essoussi I."/>
            <person name="Nouioui I."/>
            <person name="Abbassi-Ghozzi I."/>
            <person name="Gtari M."/>
        </authorList>
    </citation>
    <scope>NUCLEOTIDE SEQUENCE [LARGE SCALE GENOMIC DNA]</scope>
    <source>
        <strain evidence="4">BC 501</strain>
    </source>
</reference>
<gene>
    <name evidence="3" type="ordered locus">MODMU_0999</name>
</gene>
<dbReference type="KEGG" id="mmar:MODMU_0999"/>
<dbReference type="AlphaFoldDB" id="I4EST6"/>
<protein>
    <recommendedName>
        <fullName evidence="2">FAD-binding domain-containing protein</fullName>
    </recommendedName>
</protein>
<dbReference type="eggNOG" id="COG0644">
    <property type="taxonomic scope" value="Bacteria"/>
</dbReference>
<dbReference type="Proteomes" id="UP000006461">
    <property type="component" value="Chromosome"/>
</dbReference>
<evidence type="ECO:0000256" key="1">
    <source>
        <dbReference type="SAM" id="MobiDB-lite"/>
    </source>
</evidence>
<evidence type="ECO:0000259" key="2">
    <source>
        <dbReference type="Pfam" id="PF01494"/>
    </source>
</evidence>
<accession>I4EST6</accession>
<dbReference type="InterPro" id="IPR036188">
    <property type="entry name" value="FAD/NAD-bd_sf"/>
</dbReference>